<gene>
    <name evidence="1" type="ORF">EHYA_07444</name>
</gene>
<keyword evidence="2" id="KW-1185">Reference proteome</keyword>
<organism evidence="1 2">
    <name type="scientific">Embleya hyalina</name>
    <dbReference type="NCBI Taxonomy" id="516124"/>
    <lineage>
        <taxon>Bacteria</taxon>
        <taxon>Bacillati</taxon>
        <taxon>Actinomycetota</taxon>
        <taxon>Actinomycetes</taxon>
        <taxon>Kitasatosporales</taxon>
        <taxon>Streptomycetaceae</taxon>
        <taxon>Embleya</taxon>
    </lineage>
</organism>
<dbReference type="RefSeq" id="WP_126641501.1">
    <property type="nucleotide sequence ID" value="NZ_BIFH01000034.1"/>
</dbReference>
<dbReference type="EMBL" id="BIFH01000034">
    <property type="protein sequence ID" value="GCD99722.1"/>
    <property type="molecule type" value="Genomic_DNA"/>
</dbReference>
<protein>
    <submittedName>
        <fullName evidence="1">Uncharacterized protein</fullName>
    </submittedName>
</protein>
<evidence type="ECO:0000313" key="2">
    <source>
        <dbReference type="Proteomes" id="UP000286931"/>
    </source>
</evidence>
<sequence>MSDWSWEWLPSLDEVAAGLPPEVLAAVEKAAADLATVNSMVYLDGVDFRGTGPGVRTHSDPARNLLFEYLTVPRRECIYITQVTWLGT</sequence>
<proteinExistence type="predicted"/>
<dbReference type="AlphaFoldDB" id="A0A401YYL5"/>
<comment type="caution">
    <text evidence="1">The sequence shown here is derived from an EMBL/GenBank/DDBJ whole genome shotgun (WGS) entry which is preliminary data.</text>
</comment>
<dbReference type="OrthoDB" id="3431977at2"/>
<reference evidence="1 2" key="1">
    <citation type="submission" date="2018-12" db="EMBL/GenBank/DDBJ databases">
        <title>Draft genome sequence of Embleya hyalina NBRC 13850T.</title>
        <authorList>
            <person name="Komaki H."/>
            <person name="Hosoyama A."/>
            <person name="Kimura A."/>
            <person name="Ichikawa N."/>
            <person name="Tamura T."/>
        </authorList>
    </citation>
    <scope>NUCLEOTIDE SEQUENCE [LARGE SCALE GENOMIC DNA]</scope>
    <source>
        <strain evidence="1 2">NBRC 13850</strain>
    </source>
</reference>
<accession>A0A401YYL5</accession>
<dbReference type="Proteomes" id="UP000286931">
    <property type="component" value="Unassembled WGS sequence"/>
</dbReference>
<name>A0A401YYL5_9ACTN</name>
<evidence type="ECO:0000313" key="1">
    <source>
        <dbReference type="EMBL" id="GCD99722.1"/>
    </source>
</evidence>